<dbReference type="RefSeq" id="WP_129186718.1">
    <property type="nucleotide sequence ID" value="NZ_CP035493.1"/>
</dbReference>
<dbReference type="PANTHER" id="PTHR34094:SF1">
    <property type="entry name" value="PROTEIN FAM185A"/>
    <property type="match status" value="1"/>
</dbReference>
<keyword evidence="4" id="KW-1185">Reference proteome</keyword>
<dbReference type="KEGG" id="xya:ET471_04080"/>
<evidence type="ECO:0000313" key="4">
    <source>
        <dbReference type="Proteomes" id="UP000292118"/>
    </source>
</evidence>
<dbReference type="Pfam" id="PF13349">
    <property type="entry name" value="DUF4097"/>
    <property type="match status" value="1"/>
</dbReference>
<evidence type="ECO:0000256" key="1">
    <source>
        <dbReference type="SAM" id="MobiDB-lite"/>
    </source>
</evidence>
<organism evidence="3 4">
    <name type="scientific">Xylanimonas protaetiae</name>
    <dbReference type="NCBI Taxonomy" id="2509457"/>
    <lineage>
        <taxon>Bacteria</taxon>
        <taxon>Bacillati</taxon>
        <taxon>Actinomycetota</taxon>
        <taxon>Actinomycetes</taxon>
        <taxon>Micrococcales</taxon>
        <taxon>Promicromonosporaceae</taxon>
        <taxon>Xylanimonas</taxon>
    </lineage>
</organism>
<feature type="domain" description="DUF4097" evidence="2">
    <location>
        <begin position="74"/>
        <end position="252"/>
    </location>
</feature>
<dbReference type="Proteomes" id="UP000292118">
    <property type="component" value="Chromosome"/>
</dbReference>
<dbReference type="InterPro" id="IPR025164">
    <property type="entry name" value="Toastrack_DUF4097"/>
</dbReference>
<reference evidence="3 4" key="1">
    <citation type="submission" date="2019-01" db="EMBL/GenBank/DDBJ databases">
        <title>Genome sequencing of strain FW10M-9.</title>
        <authorList>
            <person name="Heo J."/>
            <person name="Kim S.-J."/>
            <person name="Kim J.-S."/>
            <person name="Hong S.-B."/>
            <person name="Kwon S.-W."/>
        </authorList>
    </citation>
    <scope>NUCLEOTIDE SEQUENCE [LARGE SCALE GENOMIC DNA]</scope>
    <source>
        <strain evidence="3 4">FW10M-9</strain>
    </source>
</reference>
<dbReference type="OrthoDB" id="3252095at2"/>
<dbReference type="AlphaFoldDB" id="A0A4P6FFE6"/>
<name>A0A4P6FFE6_9MICO</name>
<dbReference type="EMBL" id="CP035493">
    <property type="protein sequence ID" value="QAY69318.1"/>
    <property type="molecule type" value="Genomic_DNA"/>
</dbReference>
<proteinExistence type="predicted"/>
<sequence>MPTFPASGPVTVVVDQVAGTVQVVAAERDDAVVTILPTNPGKAADARLAQETTATFANNVLTVGSPTSLRKLVIGPKGTVEVTIEVPLGSDLTGKLAFGPLYTEGPLGVVDVALSAGNGTIDQATRLDVRAAAGSVVVGRVSGTATITSAAGSVRVRELSGDGTIKSSAGDVTVGSVAGSLEVAGAHGEIVVGRVRGTVGAKTSSGGIRIDSLDEGVATLHTSYGSVEVGVPEGTAAWLDASTKFGQVRNRLTPSGAPDGGPTAEIHATTSYGDVVVRRPESTSPFTGV</sequence>
<evidence type="ECO:0000313" key="3">
    <source>
        <dbReference type="EMBL" id="QAY69318.1"/>
    </source>
</evidence>
<feature type="region of interest" description="Disordered" evidence="1">
    <location>
        <begin position="254"/>
        <end position="289"/>
    </location>
</feature>
<gene>
    <name evidence="3" type="ORF">ET471_04080</name>
</gene>
<dbReference type="PANTHER" id="PTHR34094">
    <property type="match status" value="1"/>
</dbReference>
<accession>A0A4P6FFE6</accession>
<protein>
    <recommendedName>
        <fullName evidence="2">DUF4097 domain-containing protein</fullName>
    </recommendedName>
</protein>
<evidence type="ECO:0000259" key="2">
    <source>
        <dbReference type="Pfam" id="PF13349"/>
    </source>
</evidence>